<reference evidence="3" key="1">
    <citation type="submission" date="2011-07" db="EMBL/GenBank/DDBJ databases">
        <authorList>
            <consortium name="Caenorhabditis brenneri Sequencing and Analysis Consortium"/>
            <person name="Wilson R.K."/>
        </authorList>
    </citation>
    <scope>NUCLEOTIDE SEQUENCE [LARGE SCALE GENOMIC DNA]</scope>
    <source>
        <strain evidence="3">PB2801</strain>
    </source>
</reference>
<protein>
    <submittedName>
        <fullName evidence="2">Uncharacterized protein</fullName>
    </submittedName>
</protein>
<dbReference type="STRING" id="135651.G0NL44"/>
<dbReference type="AlphaFoldDB" id="G0NL44"/>
<sequence length="276" mass="32044">MDNVSFDLPTWLVVYYHCIGTVSLILNCGTIFLVLFKSDTIDNFRYCILIFQILCTITDFHLTFLMEPIPLFPIIAGYCVGFLAQYLNVWSHYLMAFMVSIMSAQMEWLVYCFMKKHQTLAKILCRHVCNERLFFLGEVGMPILPVLVFMAFCKAGMEKSEQLGYVREAERQQAFDAKDFKIAGRISEEINMRVIEFNLDYPKEGKYLDLHYMTEKRAINFVTMMCNGNPGLWKLETDRGNNSPGNIPVIKRKLLEIYEGSIWVDRNEGILLLKVL</sequence>
<keyword evidence="1" id="KW-0472">Membrane</keyword>
<dbReference type="HOGENOM" id="CLU_1009104_0_0_1"/>
<keyword evidence="1" id="KW-1133">Transmembrane helix</keyword>
<feature type="transmembrane region" description="Helical" evidence="1">
    <location>
        <begin position="93"/>
        <end position="113"/>
    </location>
</feature>
<proteinExistence type="predicted"/>
<evidence type="ECO:0000256" key="1">
    <source>
        <dbReference type="SAM" id="Phobius"/>
    </source>
</evidence>
<evidence type="ECO:0000313" key="3">
    <source>
        <dbReference type="Proteomes" id="UP000008068"/>
    </source>
</evidence>
<dbReference type="InterPro" id="IPR036063">
    <property type="entry name" value="Smr_dom_sf"/>
</dbReference>
<dbReference type="EMBL" id="GL379904">
    <property type="protein sequence ID" value="EGT33291.1"/>
    <property type="molecule type" value="Genomic_DNA"/>
</dbReference>
<feature type="transmembrane region" description="Helical" evidence="1">
    <location>
        <begin position="133"/>
        <end position="152"/>
    </location>
</feature>
<accession>G0NL44</accession>
<dbReference type="PANTHER" id="PTHR45830">
    <property type="entry name" value="SERPENTINE RECEPTOR, CLASS I"/>
    <property type="match status" value="1"/>
</dbReference>
<dbReference type="eggNOG" id="ENOG502TGS3">
    <property type="taxonomic scope" value="Eukaryota"/>
</dbReference>
<dbReference type="SUPFAM" id="SSF160443">
    <property type="entry name" value="SMR domain-like"/>
    <property type="match status" value="1"/>
</dbReference>
<dbReference type="InParanoid" id="G0NL44"/>
<feature type="transmembrane region" description="Helical" evidence="1">
    <location>
        <begin position="12"/>
        <end position="36"/>
    </location>
</feature>
<keyword evidence="1" id="KW-0812">Transmembrane</keyword>
<dbReference type="PANTHER" id="PTHR45830:SF20">
    <property type="entry name" value="SERPENTINE RECEPTOR, CLASS I"/>
    <property type="match status" value="1"/>
</dbReference>
<dbReference type="Pfam" id="PF10327">
    <property type="entry name" value="7TM_GPCR_Sri"/>
    <property type="match status" value="1"/>
</dbReference>
<gene>
    <name evidence="2" type="ORF">CAEBREN_13440</name>
</gene>
<name>G0NL44_CAEBE</name>
<keyword evidence="3" id="KW-1185">Reference proteome</keyword>
<evidence type="ECO:0000313" key="2">
    <source>
        <dbReference type="EMBL" id="EGT33291.1"/>
    </source>
</evidence>
<organism evidence="3">
    <name type="scientific">Caenorhabditis brenneri</name>
    <name type="common">Nematode worm</name>
    <dbReference type="NCBI Taxonomy" id="135651"/>
    <lineage>
        <taxon>Eukaryota</taxon>
        <taxon>Metazoa</taxon>
        <taxon>Ecdysozoa</taxon>
        <taxon>Nematoda</taxon>
        <taxon>Chromadorea</taxon>
        <taxon>Rhabditida</taxon>
        <taxon>Rhabditina</taxon>
        <taxon>Rhabditomorpha</taxon>
        <taxon>Rhabditoidea</taxon>
        <taxon>Rhabditidae</taxon>
        <taxon>Peloderinae</taxon>
        <taxon>Caenorhabditis</taxon>
    </lineage>
</organism>
<dbReference type="InterPro" id="IPR019429">
    <property type="entry name" value="7TM_GPCR_serpentine_rcpt_Sri"/>
</dbReference>
<dbReference type="Proteomes" id="UP000008068">
    <property type="component" value="Unassembled WGS sequence"/>
</dbReference>